<evidence type="ECO:0000313" key="1">
    <source>
        <dbReference type="EMBL" id="AZK45106.1"/>
    </source>
</evidence>
<evidence type="ECO:0008006" key="3">
    <source>
        <dbReference type="Google" id="ProtNLM"/>
    </source>
</evidence>
<dbReference type="Proteomes" id="UP000273145">
    <property type="component" value="Chromosome"/>
</dbReference>
<keyword evidence="2" id="KW-1185">Reference proteome</keyword>
<dbReference type="AlphaFoldDB" id="A0A3Q8S3J1"/>
<proteinExistence type="predicted"/>
<evidence type="ECO:0000313" key="2">
    <source>
        <dbReference type="Proteomes" id="UP000273145"/>
    </source>
</evidence>
<dbReference type="KEGG" id="plen:EIM92_01945"/>
<dbReference type="SUPFAM" id="SSF52833">
    <property type="entry name" value="Thioredoxin-like"/>
    <property type="match status" value="1"/>
</dbReference>
<protein>
    <recommendedName>
        <fullName evidence="3">Thioredoxin-like fold domain-containing protein</fullName>
    </recommendedName>
</protein>
<gene>
    <name evidence="1" type="ORF">EIM92_01945</name>
</gene>
<dbReference type="RefSeq" id="WP_125081237.1">
    <property type="nucleotide sequence ID" value="NZ_CP034248.1"/>
</dbReference>
<accession>A0A3Q8S3J1</accession>
<name>A0A3Q8S3J1_9BACL</name>
<sequence length="106" mass="12188">MKKVYMTLLPLLIIVLGSIVIEKNISRDFGAKESVQVDEDINDYFTTKIDDINKLKSGEIIGYVYFGRDTCPVCLYLNKLLEKEYEKNGELLTQLSQSENRLTCLM</sequence>
<dbReference type="Gene3D" id="3.40.30.10">
    <property type="entry name" value="Glutaredoxin"/>
    <property type="match status" value="1"/>
</dbReference>
<dbReference type="InterPro" id="IPR036249">
    <property type="entry name" value="Thioredoxin-like_sf"/>
</dbReference>
<organism evidence="1 2">
    <name type="scientific">Paenibacillus lentus</name>
    <dbReference type="NCBI Taxonomy" id="1338368"/>
    <lineage>
        <taxon>Bacteria</taxon>
        <taxon>Bacillati</taxon>
        <taxon>Bacillota</taxon>
        <taxon>Bacilli</taxon>
        <taxon>Bacillales</taxon>
        <taxon>Paenibacillaceae</taxon>
        <taxon>Paenibacillus</taxon>
    </lineage>
</organism>
<dbReference type="EMBL" id="CP034248">
    <property type="protein sequence ID" value="AZK45106.1"/>
    <property type="molecule type" value="Genomic_DNA"/>
</dbReference>
<reference evidence="1 2" key="1">
    <citation type="submission" date="2018-11" db="EMBL/GenBank/DDBJ databases">
        <title>Genome sequencing of Paenibacillus lentus DSM25539(T).</title>
        <authorList>
            <person name="Kook J.-K."/>
            <person name="Park S.-N."/>
            <person name="Lim Y.K."/>
        </authorList>
    </citation>
    <scope>NUCLEOTIDE SEQUENCE [LARGE SCALE GENOMIC DNA]</scope>
    <source>
        <strain evidence="1 2">DSM 25539</strain>
    </source>
</reference>